<evidence type="ECO:0000256" key="6">
    <source>
        <dbReference type="ARBA" id="ARBA00023143"/>
    </source>
</evidence>
<dbReference type="SUPFAM" id="SSF64518">
    <property type="entry name" value="Phase 1 flagellin"/>
    <property type="match status" value="1"/>
</dbReference>
<comment type="subcellular location">
    <subcellularLocation>
        <location evidence="1 7">Bacterial flagellum</location>
    </subcellularLocation>
    <subcellularLocation>
        <location evidence="2 7">Secreted</location>
    </subcellularLocation>
</comment>
<dbReference type="Proteomes" id="UP001595457">
    <property type="component" value="Unassembled WGS sequence"/>
</dbReference>
<evidence type="ECO:0000313" key="13">
    <source>
        <dbReference type="Proteomes" id="UP001595457"/>
    </source>
</evidence>
<feature type="domain" description="Flagellar hook-associated protein 1 D2-like" evidence="10">
    <location>
        <begin position="326"/>
        <end position="407"/>
    </location>
</feature>
<keyword evidence="6 7" id="KW-0975">Bacterial flagellum</keyword>
<keyword evidence="12" id="KW-0969">Cilium</keyword>
<reference evidence="13" key="1">
    <citation type="journal article" date="2019" name="Int. J. Syst. Evol. Microbiol.">
        <title>The Global Catalogue of Microorganisms (GCM) 10K type strain sequencing project: providing services to taxonomists for standard genome sequencing and annotation.</title>
        <authorList>
            <consortium name="The Broad Institute Genomics Platform"/>
            <consortium name="The Broad Institute Genome Sequencing Center for Infectious Disease"/>
            <person name="Wu L."/>
            <person name="Ma J."/>
        </authorList>
    </citation>
    <scope>NUCLEOTIDE SEQUENCE [LARGE SCALE GENOMIC DNA]</scope>
    <source>
        <strain evidence="13">KCTC 62195</strain>
    </source>
</reference>
<dbReference type="NCBIfam" id="TIGR02492">
    <property type="entry name" value="flgK_ends"/>
    <property type="match status" value="1"/>
</dbReference>
<evidence type="ECO:0000256" key="4">
    <source>
        <dbReference type="ARBA" id="ARBA00016244"/>
    </source>
</evidence>
<sequence>MSIFSIGLSGLNTAQVALNTTSNNITNVYTPGYNRQITILGESGVGNGVQVDDVQRQFSQFVAGQLNRSQSASSALDSYQTQISQIDSLLADSKSNLSTLMQGFFSSLTDLSSTPSDPSARQGVIGAADTMTAQFRSLDGYLNDMQQGINSQIGDQVFQLNNLSKQMASLNQQISLAKARTGEAPNSLLDQRDQVVADMSKIADVELTVQDGGSYNITVGGGQTLVSGTNSFSLQAIASPSDPTRTVVGYQDGAGNVRALDESSITGGELGGLLTFRSETLDQTQNQLGQISVALAQGFNAQHAQGYDLNGDAGGDFFTIGQPVAFSNANNTGGATLSASLSSDLSGLTANDYDVTYSGGTYTVTPSDGSASFSVTPDPSTGALSFGGMTVTVSGTPQNGDSFQLQPVRRAAGQLQNAIHDTAKIAAAQKSGATGDNSNSLALQNLQNSKLVGGIATLSQAYASLVGDVGNQANVVQANQTAQQGLTNQLSALQQSDSGVNLDEEAANLIRYQQYYQASAKIISTGVAVFDTVLNIGS</sequence>
<dbReference type="EMBL" id="JBHRSJ010000017">
    <property type="protein sequence ID" value="MFC2972524.1"/>
    <property type="molecule type" value="Genomic_DNA"/>
</dbReference>
<evidence type="ECO:0000259" key="11">
    <source>
        <dbReference type="Pfam" id="PF22638"/>
    </source>
</evidence>
<comment type="similarity">
    <text evidence="3 7">Belongs to the flagella basal body rod proteins family.</text>
</comment>
<accession>A0ABV7ASN5</accession>
<organism evidence="12 13">
    <name type="scientific">Azotobacter bryophylli</name>
    <dbReference type="NCBI Taxonomy" id="1986537"/>
    <lineage>
        <taxon>Bacteria</taxon>
        <taxon>Pseudomonadati</taxon>
        <taxon>Pseudomonadota</taxon>
        <taxon>Gammaproteobacteria</taxon>
        <taxon>Pseudomonadales</taxon>
        <taxon>Pseudomonadaceae</taxon>
        <taxon>Azotobacter</taxon>
    </lineage>
</organism>
<feature type="domain" description="Flagellar hook-associated protein FlgK helical" evidence="11">
    <location>
        <begin position="83"/>
        <end position="318"/>
    </location>
</feature>
<feature type="domain" description="Flagellar basal-body/hook protein C-terminal" evidence="9">
    <location>
        <begin position="497"/>
        <end position="535"/>
    </location>
</feature>
<dbReference type="Pfam" id="PF00460">
    <property type="entry name" value="Flg_bb_rod"/>
    <property type="match status" value="1"/>
</dbReference>
<dbReference type="InterPro" id="IPR010930">
    <property type="entry name" value="Flg_bb/hook_C_dom"/>
</dbReference>
<dbReference type="RefSeq" id="WP_377814169.1">
    <property type="nucleotide sequence ID" value="NZ_JBHRSJ010000017.1"/>
</dbReference>
<dbReference type="InterPro" id="IPR002371">
    <property type="entry name" value="FlgK"/>
</dbReference>
<evidence type="ECO:0000256" key="2">
    <source>
        <dbReference type="ARBA" id="ARBA00004613"/>
    </source>
</evidence>
<evidence type="ECO:0000256" key="7">
    <source>
        <dbReference type="RuleBase" id="RU362065"/>
    </source>
</evidence>
<keyword evidence="12" id="KW-0966">Cell projection</keyword>
<evidence type="ECO:0000256" key="5">
    <source>
        <dbReference type="ARBA" id="ARBA00022525"/>
    </source>
</evidence>
<dbReference type="InterPro" id="IPR001444">
    <property type="entry name" value="Flag_bb_rod_N"/>
</dbReference>
<protein>
    <recommendedName>
        <fullName evidence="4 7">Flagellar hook-associated protein 1</fullName>
        <shortName evidence="7">HAP1</shortName>
    </recommendedName>
</protein>
<comment type="caution">
    <text evidence="12">The sequence shown here is derived from an EMBL/GenBank/DDBJ whole genome shotgun (WGS) entry which is preliminary data.</text>
</comment>
<evidence type="ECO:0000256" key="1">
    <source>
        <dbReference type="ARBA" id="ARBA00004365"/>
    </source>
</evidence>
<dbReference type="Pfam" id="PF22638">
    <property type="entry name" value="FlgK_D1"/>
    <property type="match status" value="1"/>
</dbReference>
<evidence type="ECO:0000259" key="9">
    <source>
        <dbReference type="Pfam" id="PF06429"/>
    </source>
</evidence>
<dbReference type="Pfam" id="PF06429">
    <property type="entry name" value="Flg_bbr_C"/>
    <property type="match status" value="1"/>
</dbReference>
<keyword evidence="5 7" id="KW-0964">Secreted</keyword>
<evidence type="ECO:0000313" key="12">
    <source>
        <dbReference type="EMBL" id="MFC2972524.1"/>
    </source>
</evidence>
<dbReference type="InterPro" id="IPR053927">
    <property type="entry name" value="FlgK_helical"/>
</dbReference>
<evidence type="ECO:0000259" key="10">
    <source>
        <dbReference type="Pfam" id="PF21158"/>
    </source>
</evidence>
<evidence type="ECO:0000259" key="8">
    <source>
        <dbReference type="Pfam" id="PF00460"/>
    </source>
</evidence>
<keyword evidence="13" id="KW-1185">Reference proteome</keyword>
<keyword evidence="12" id="KW-0282">Flagellum</keyword>
<dbReference type="InterPro" id="IPR049119">
    <property type="entry name" value="FlgK_D2-like"/>
</dbReference>
<dbReference type="PRINTS" id="PR01005">
    <property type="entry name" value="FLGHOOKAP1"/>
</dbReference>
<dbReference type="Pfam" id="PF21158">
    <property type="entry name" value="flgK_1st_1"/>
    <property type="match status" value="1"/>
</dbReference>
<dbReference type="PANTHER" id="PTHR30033:SF1">
    <property type="entry name" value="FLAGELLAR HOOK-ASSOCIATED PROTEIN 1"/>
    <property type="match status" value="1"/>
</dbReference>
<name>A0ABV7ASN5_9GAMM</name>
<evidence type="ECO:0000256" key="3">
    <source>
        <dbReference type="ARBA" id="ARBA00009677"/>
    </source>
</evidence>
<gene>
    <name evidence="7 12" type="primary">flgK</name>
    <name evidence="12" type="ORF">ACFOJE_09925</name>
</gene>
<dbReference type="PANTHER" id="PTHR30033">
    <property type="entry name" value="FLAGELLAR HOOK-ASSOCIATED PROTEIN 1"/>
    <property type="match status" value="1"/>
</dbReference>
<proteinExistence type="inferred from homology"/>
<feature type="domain" description="Flagellar basal body rod protein N-terminal" evidence="8">
    <location>
        <begin position="6"/>
        <end position="33"/>
    </location>
</feature>